<name>A0A7W7Z6D3_9BRAD</name>
<gene>
    <name evidence="2" type="ORF">HNR60_003621</name>
</gene>
<accession>A0A7W7Z6D3</accession>
<dbReference type="SUPFAM" id="SSF47175">
    <property type="entry name" value="Cytochromes"/>
    <property type="match status" value="1"/>
</dbReference>
<sequence length="160" mass="17057">MTSRCFVFAMLAALASGSLAATAAGAPAMAQQPNYARTDNNPRLADIMEAARVRHLKLWFAGKAGNWDLAAYEANQIKARLEDAASLYQSLPLSDVTAMAAPIDALAAAIAAKSPAKFTAAFDHLTAGCNACHQNNERSFIAIRQPTSQPFSNQVFEGKR</sequence>
<evidence type="ECO:0000313" key="2">
    <source>
        <dbReference type="EMBL" id="MBB5048851.1"/>
    </source>
</evidence>
<dbReference type="GO" id="GO:0022900">
    <property type="term" value="P:electron transport chain"/>
    <property type="evidence" value="ECO:0007669"/>
    <property type="project" value="InterPro"/>
</dbReference>
<dbReference type="Proteomes" id="UP000542353">
    <property type="component" value="Unassembled WGS sequence"/>
</dbReference>
<dbReference type="GO" id="GO:0005506">
    <property type="term" value="F:iron ion binding"/>
    <property type="evidence" value="ECO:0007669"/>
    <property type="project" value="InterPro"/>
</dbReference>
<protein>
    <recommendedName>
        <fullName evidence="4">Cytochrome c</fullName>
    </recommendedName>
</protein>
<evidence type="ECO:0008006" key="4">
    <source>
        <dbReference type="Google" id="ProtNLM"/>
    </source>
</evidence>
<dbReference type="GO" id="GO:0020037">
    <property type="term" value="F:heme binding"/>
    <property type="evidence" value="ECO:0007669"/>
    <property type="project" value="InterPro"/>
</dbReference>
<evidence type="ECO:0000313" key="3">
    <source>
        <dbReference type="Proteomes" id="UP000542353"/>
    </source>
</evidence>
<dbReference type="AlphaFoldDB" id="A0A7W7Z6D3"/>
<dbReference type="RefSeq" id="WP_184260072.1">
    <property type="nucleotide sequence ID" value="NZ_JACHIH010000026.1"/>
</dbReference>
<proteinExistence type="predicted"/>
<reference evidence="2 3" key="1">
    <citation type="submission" date="2020-08" db="EMBL/GenBank/DDBJ databases">
        <title>Genomic Encyclopedia of Type Strains, Phase IV (KMG-IV): sequencing the most valuable type-strain genomes for metagenomic binning, comparative biology and taxonomic classification.</title>
        <authorList>
            <person name="Goeker M."/>
        </authorList>
    </citation>
    <scope>NUCLEOTIDE SEQUENCE [LARGE SCALE GENOMIC DNA]</scope>
    <source>
        <strain evidence="2 3">DSM 12706</strain>
    </source>
</reference>
<keyword evidence="3" id="KW-1185">Reference proteome</keyword>
<feature type="signal peptide" evidence="1">
    <location>
        <begin position="1"/>
        <end position="20"/>
    </location>
</feature>
<organism evidence="2 3">
    <name type="scientific">Rhodopseudomonas rhenobacensis</name>
    <dbReference type="NCBI Taxonomy" id="87461"/>
    <lineage>
        <taxon>Bacteria</taxon>
        <taxon>Pseudomonadati</taxon>
        <taxon>Pseudomonadota</taxon>
        <taxon>Alphaproteobacteria</taxon>
        <taxon>Hyphomicrobiales</taxon>
        <taxon>Nitrobacteraceae</taxon>
        <taxon>Rhodopseudomonas</taxon>
    </lineage>
</organism>
<dbReference type="EMBL" id="JACHIH010000026">
    <property type="protein sequence ID" value="MBB5048851.1"/>
    <property type="molecule type" value="Genomic_DNA"/>
</dbReference>
<comment type="caution">
    <text evidence="2">The sequence shown here is derived from an EMBL/GenBank/DDBJ whole genome shotgun (WGS) entry which is preliminary data.</text>
</comment>
<dbReference type="InterPro" id="IPR010980">
    <property type="entry name" value="Cyt_c/b562"/>
</dbReference>
<evidence type="ECO:0000256" key="1">
    <source>
        <dbReference type="SAM" id="SignalP"/>
    </source>
</evidence>
<feature type="chain" id="PRO_5031054075" description="Cytochrome c" evidence="1">
    <location>
        <begin position="21"/>
        <end position="160"/>
    </location>
</feature>
<keyword evidence="1" id="KW-0732">Signal</keyword>
<dbReference type="GO" id="GO:0009055">
    <property type="term" value="F:electron transfer activity"/>
    <property type="evidence" value="ECO:0007669"/>
    <property type="project" value="InterPro"/>
</dbReference>